<accession>A0A147J9Z7</accession>
<dbReference type="PATRIC" id="fig|33051.5.peg.2200"/>
<keyword evidence="2" id="KW-1133">Transmembrane helix</keyword>
<dbReference type="EMBL" id="LDTC01000044">
    <property type="protein sequence ID" value="KTW14854.1"/>
    <property type="molecule type" value="Genomic_DNA"/>
</dbReference>
<name>A0A147J9Z7_9SPHN</name>
<keyword evidence="2" id="KW-0472">Membrane</keyword>
<feature type="compositionally biased region" description="Low complexity" evidence="1">
    <location>
        <begin position="194"/>
        <end position="210"/>
    </location>
</feature>
<dbReference type="RefSeq" id="WP_058716258.1">
    <property type="nucleotide sequence ID" value="NZ_LDTC01000044.1"/>
</dbReference>
<evidence type="ECO:0000313" key="3">
    <source>
        <dbReference type="EMBL" id="KTW14854.1"/>
    </source>
</evidence>
<evidence type="ECO:0008006" key="5">
    <source>
        <dbReference type="Google" id="ProtNLM"/>
    </source>
</evidence>
<dbReference type="AlphaFoldDB" id="A0A147J9Z7"/>
<feature type="transmembrane region" description="Helical" evidence="2">
    <location>
        <begin position="6"/>
        <end position="32"/>
    </location>
</feature>
<protein>
    <recommendedName>
        <fullName evidence="5">Chemotaxis methyl-accepting receptor HlyB-like 4HB MCP domain-containing protein</fullName>
    </recommendedName>
</protein>
<evidence type="ECO:0000313" key="4">
    <source>
        <dbReference type="Proteomes" id="UP000074410"/>
    </source>
</evidence>
<sequence length="210" mass="23196">MDLGNAATWLAPLVALTIGTVTALLTGINLVVSKENKVSEFRQDWINEQRKDLAAALAAAQAYRGAKDEKRVEQLLAFDAAQARVELRENPNKEEWTDVRAALAQLRSDLLDGELDDAKLAKHRDAVFQHGRPPLKKNWTVVKDGETWFKSFKIAYATVISIFILIAAGWMIATAFQMRGTPTQPVHKLKTSKPTLPALSPQLPASPATR</sequence>
<organism evidence="3 4">
    <name type="scientific">Sphingomonas sanguinis</name>
    <dbReference type="NCBI Taxonomy" id="33051"/>
    <lineage>
        <taxon>Bacteria</taxon>
        <taxon>Pseudomonadati</taxon>
        <taxon>Pseudomonadota</taxon>
        <taxon>Alphaproteobacteria</taxon>
        <taxon>Sphingomonadales</taxon>
        <taxon>Sphingomonadaceae</taxon>
        <taxon>Sphingomonas</taxon>
    </lineage>
</organism>
<evidence type="ECO:0000256" key="2">
    <source>
        <dbReference type="SAM" id="Phobius"/>
    </source>
</evidence>
<dbReference type="Proteomes" id="UP000074410">
    <property type="component" value="Unassembled WGS sequence"/>
</dbReference>
<gene>
    <name evidence="3" type="ORF">NS258_06205</name>
</gene>
<feature type="region of interest" description="Disordered" evidence="1">
    <location>
        <begin position="184"/>
        <end position="210"/>
    </location>
</feature>
<proteinExistence type="predicted"/>
<feature type="transmembrane region" description="Helical" evidence="2">
    <location>
        <begin position="154"/>
        <end position="173"/>
    </location>
</feature>
<evidence type="ECO:0000256" key="1">
    <source>
        <dbReference type="SAM" id="MobiDB-lite"/>
    </source>
</evidence>
<reference evidence="3 4" key="1">
    <citation type="journal article" date="2016" name="Front. Microbiol.">
        <title>Genomic Resource of Rice Seed Associated Bacteria.</title>
        <authorList>
            <person name="Midha S."/>
            <person name="Bansal K."/>
            <person name="Sharma S."/>
            <person name="Kumar N."/>
            <person name="Patil P.P."/>
            <person name="Chaudhry V."/>
            <person name="Patil P.B."/>
        </authorList>
    </citation>
    <scope>NUCLEOTIDE SEQUENCE [LARGE SCALE GENOMIC DNA]</scope>
    <source>
        <strain evidence="3 4">NS258</strain>
    </source>
</reference>
<keyword evidence="2" id="KW-0812">Transmembrane</keyword>
<comment type="caution">
    <text evidence="3">The sequence shown here is derived from an EMBL/GenBank/DDBJ whole genome shotgun (WGS) entry which is preliminary data.</text>
</comment>